<dbReference type="Proteomes" id="UP000241885">
    <property type="component" value="Chromosome"/>
</dbReference>
<protein>
    <submittedName>
        <fullName evidence="1">Uncharacterized protein</fullName>
    </submittedName>
</protein>
<sequence>MLPELEAFFLAVRLQLDPELERLQPVKLGKPYPLGQCLEIALAVEKRLRTVEATHLPAEATAGLRAFKAFLRAGGSFRQVWGDLRGQYFQNAFQLGCLYVDVSNDTVVPTKPKVEILPFEAANFVPIRSFAQFRQIATSYWQDQVFPNHVLPELAPHCPLIHVSQTGRIKLHDATQYMLAMTHADAFRPSEAVLCEAPMPVALFERIRSGLAEHGHRLPLDPEQGRRLALLRCRQFRAKRLHRQPKTVSQVIPAVQHINRQLAQASLAQYQHKKTMPTLKIDNVEYDLDSLSEEAKVQLQSIQFVDQELAKLQMQVAAMQTARNAYMNALKAALPTAPK</sequence>
<reference evidence="1 2" key="1">
    <citation type="submission" date="2018-03" db="EMBL/GenBank/DDBJ databases">
        <title>Complete genome sequence of Thauera aromatica, a model organism for studying aromatic compound degradation under denitrifying conditions.</title>
        <authorList>
            <person name="Lo H.-Y."/>
            <person name="Goris T."/>
            <person name="Boll M."/>
            <person name="Mueller J.A."/>
        </authorList>
    </citation>
    <scope>NUCLEOTIDE SEQUENCE [LARGE SCALE GENOMIC DNA]</scope>
    <source>
        <strain evidence="1 2">K172</strain>
    </source>
</reference>
<organism evidence="1 2">
    <name type="scientific">Thauera aromatica K172</name>
    <dbReference type="NCBI Taxonomy" id="44139"/>
    <lineage>
        <taxon>Bacteria</taxon>
        <taxon>Pseudomonadati</taxon>
        <taxon>Pseudomonadota</taxon>
        <taxon>Betaproteobacteria</taxon>
        <taxon>Rhodocyclales</taxon>
        <taxon>Zoogloeaceae</taxon>
        <taxon>Thauera</taxon>
    </lineage>
</organism>
<dbReference type="AlphaFoldDB" id="A0A2R4BKP9"/>
<name>A0A2R4BKP9_THAAR</name>
<keyword evidence="2" id="KW-1185">Reference proteome</keyword>
<accession>A0A2R4BKP9</accession>
<evidence type="ECO:0000313" key="1">
    <source>
        <dbReference type="EMBL" id="AVR87891.1"/>
    </source>
</evidence>
<dbReference type="KEGG" id="tak:Tharo_0949"/>
<evidence type="ECO:0000313" key="2">
    <source>
        <dbReference type="Proteomes" id="UP000241885"/>
    </source>
</evidence>
<dbReference type="EMBL" id="CP028339">
    <property type="protein sequence ID" value="AVR87891.1"/>
    <property type="molecule type" value="Genomic_DNA"/>
</dbReference>
<proteinExistence type="predicted"/>
<gene>
    <name evidence="1" type="ORF">Tharo_0949</name>
</gene>